<dbReference type="InterPro" id="IPR043519">
    <property type="entry name" value="NT_sf"/>
</dbReference>
<evidence type="ECO:0000259" key="1">
    <source>
        <dbReference type="SMART" id="SM00481"/>
    </source>
</evidence>
<gene>
    <name evidence="3" type="ORF">SAMN04488090_1123</name>
</gene>
<dbReference type="InterPro" id="IPR022311">
    <property type="entry name" value="PolX-like"/>
</dbReference>
<dbReference type="SUPFAM" id="SSF47802">
    <property type="entry name" value="DNA polymerase beta, N-terminal domain-like"/>
    <property type="match status" value="1"/>
</dbReference>
<dbReference type="InterPro" id="IPR027421">
    <property type="entry name" value="DNA_pol_lamdba_lyase_dom_sf"/>
</dbReference>
<feature type="domain" description="Polymerase/histidinol phosphatase N-terminal" evidence="1">
    <location>
        <begin position="325"/>
        <end position="408"/>
    </location>
</feature>
<dbReference type="InterPro" id="IPR047967">
    <property type="entry name" value="PolX_PHP"/>
</dbReference>
<dbReference type="GO" id="GO:0003887">
    <property type="term" value="F:DNA-directed DNA polymerase activity"/>
    <property type="evidence" value="ECO:0007669"/>
    <property type="project" value="InterPro"/>
</dbReference>
<dbReference type="InterPro" id="IPR050243">
    <property type="entry name" value="PHP_phosphatase"/>
</dbReference>
<feature type="domain" description="DNA-directed DNA polymerase X" evidence="2">
    <location>
        <begin position="1"/>
        <end position="301"/>
    </location>
</feature>
<protein>
    <submittedName>
        <fullName evidence="3">DNA polymerase (Family 10)</fullName>
    </submittedName>
</protein>
<evidence type="ECO:0000313" key="3">
    <source>
        <dbReference type="EMBL" id="SDL52668.1"/>
    </source>
</evidence>
<dbReference type="PIRSF" id="PIRSF005047">
    <property type="entry name" value="UCP005047_YshC"/>
    <property type="match status" value="1"/>
</dbReference>
<dbReference type="OrthoDB" id="9808747at2"/>
<dbReference type="Gene3D" id="3.30.210.10">
    <property type="entry name" value="DNA polymerase, thumb domain"/>
    <property type="match status" value="1"/>
</dbReference>
<dbReference type="GO" id="GO:0042578">
    <property type="term" value="F:phosphoric ester hydrolase activity"/>
    <property type="evidence" value="ECO:0007669"/>
    <property type="project" value="TreeGrafter"/>
</dbReference>
<dbReference type="SUPFAM" id="SSF47781">
    <property type="entry name" value="RuvA domain 2-like"/>
    <property type="match status" value="1"/>
</dbReference>
<dbReference type="GO" id="GO:0008270">
    <property type="term" value="F:zinc ion binding"/>
    <property type="evidence" value="ECO:0007669"/>
    <property type="project" value="TreeGrafter"/>
</dbReference>
<dbReference type="RefSeq" id="WP_093198859.1">
    <property type="nucleotide sequence ID" value="NZ_FNGS01000002.1"/>
</dbReference>
<evidence type="ECO:0000259" key="2">
    <source>
        <dbReference type="SMART" id="SM00483"/>
    </source>
</evidence>
<dbReference type="InterPro" id="IPR004013">
    <property type="entry name" value="PHP_dom"/>
</dbReference>
<name>A0A1G9KSE7_9BACT</name>
<dbReference type="InterPro" id="IPR002054">
    <property type="entry name" value="DNA-dir_DNA_pol_X"/>
</dbReference>
<dbReference type="SMART" id="SM00483">
    <property type="entry name" value="POLXc"/>
    <property type="match status" value="1"/>
</dbReference>
<proteinExistence type="predicted"/>
<dbReference type="Gene3D" id="1.10.150.110">
    <property type="entry name" value="DNA polymerase beta, N-terminal domain-like"/>
    <property type="match status" value="1"/>
</dbReference>
<dbReference type="Pfam" id="PF02811">
    <property type="entry name" value="PHP"/>
    <property type="match status" value="1"/>
</dbReference>
<dbReference type="SMART" id="SM00481">
    <property type="entry name" value="POLIIIAc"/>
    <property type="match status" value="1"/>
</dbReference>
<dbReference type="GO" id="GO:0003677">
    <property type="term" value="F:DNA binding"/>
    <property type="evidence" value="ECO:0007669"/>
    <property type="project" value="InterPro"/>
</dbReference>
<keyword evidence="4" id="KW-1185">Reference proteome</keyword>
<sequence>MTNEAIVELLELTAKLLELHGENDFKIRGYSTAVFNLDKSTADLSSLTLAELSLQPGVGKSIASKIDEIRTTGTSKELTELLSKTPEGILEMFRIKGIGPKKIRVIWQELGITDTRELMLACENGEIAKLKGFGEKTQETIRTNLLFLQTNSSKLRMDKAQALAEVLYDTLEKQFQVEITGDVRRKMEVVDEIQLVVGAEDPLAVQRYLNAQDFLQQDEKASTPFTWRGRFTDKHIPVEVTVTQPALFANQVLIRSASEAHLNHVVENTTLLRVASKEPFDSEEAIYAKLGLPYLSPELREGGDEFEPESPRRRPDLITWEALRGTVHNHSTWSDGQHTLEQMARAAAALGLEYLGIADHSKTAFYARGLSEEQILDQHKEIDQLNQKFVAEGLNFRIFRGIESDILSDGSLDYPDDVLASFEFIVASVHSNLTMTEEKAMQRLIRAVENPYTTILGHPTGRLLLSRPGYPVNHTYLIDACAANGVVLELNASPYRLDVDWRWIPYALEKGVLISINPDAHEMDGYLDMHYGVAVARKGGLTVPMTFNALGAADMDAYLRRRRGL</sequence>
<dbReference type="Gene3D" id="3.20.20.140">
    <property type="entry name" value="Metal-dependent hydrolases"/>
    <property type="match status" value="1"/>
</dbReference>
<dbReference type="Pfam" id="PF14520">
    <property type="entry name" value="HHH_5"/>
    <property type="match status" value="1"/>
</dbReference>
<dbReference type="AlphaFoldDB" id="A0A1G9KSE7"/>
<dbReference type="InterPro" id="IPR010996">
    <property type="entry name" value="HHH_MUS81"/>
</dbReference>
<dbReference type="SUPFAM" id="SSF81301">
    <property type="entry name" value="Nucleotidyltransferase"/>
    <property type="match status" value="1"/>
</dbReference>
<dbReference type="SUPFAM" id="SSF89550">
    <property type="entry name" value="PHP domain-like"/>
    <property type="match status" value="1"/>
</dbReference>
<dbReference type="PANTHER" id="PTHR36928:SF1">
    <property type="entry name" value="PHOSPHATASE YCDX-RELATED"/>
    <property type="match status" value="1"/>
</dbReference>
<dbReference type="GO" id="GO:0005829">
    <property type="term" value="C:cytosol"/>
    <property type="evidence" value="ECO:0007669"/>
    <property type="project" value="TreeGrafter"/>
</dbReference>
<dbReference type="Pfam" id="PF14716">
    <property type="entry name" value="HHH_8"/>
    <property type="match status" value="1"/>
</dbReference>
<dbReference type="Gene3D" id="1.10.150.20">
    <property type="entry name" value="5' to 3' exonuclease, C-terminal subdomain"/>
    <property type="match status" value="1"/>
</dbReference>
<organism evidence="3 4">
    <name type="scientific">Siphonobacter aquaeclarae</name>
    <dbReference type="NCBI Taxonomy" id="563176"/>
    <lineage>
        <taxon>Bacteria</taxon>
        <taxon>Pseudomonadati</taxon>
        <taxon>Bacteroidota</taxon>
        <taxon>Cytophagia</taxon>
        <taxon>Cytophagales</taxon>
        <taxon>Cytophagaceae</taxon>
        <taxon>Siphonobacter</taxon>
    </lineage>
</organism>
<evidence type="ECO:0000313" key="4">
    <source>
        <dbReference type="Proteomes" id="UP000198901"/>
    </source>
</evidence>
<dbReference type="PANTHER" id="PTHR36928">
    <property type="entry name" value="PHOSPHATASE YCDX-RELATED"/>
    <property type="match status" value="1"/>
</dbReference>
<dbReference type="Proteomes" id="UP000198901">
    <property type="component" value="Unassembled WGS sequence"/>
</dbReference>
<reference evidence="3 4" key="1">
    <citation type="submission" date="2016-10" db="EMBL/GenBank/DDBJ databases">
        <authorList>
            <person name="de Groot N.N."/>
        </authorList>
    </citation>
    <scope>NUCLEOTIDE SEQUENCE [LARGE SCALE GENOMIC DNA]</scope>
    <source>
        <strain evidence="3 4">DSM 21668</strain>
    </source>
</reference>
<dbReference type="InterPro" id="IPR016195">
    <property type="entry name" value="Pol/histidinol_Pase-like"/>
</dbReference>
<dbReference type="CDD" id="cd07436">
    <property type="entry name" value="PHP_PolX"/>
    <property type="match status" value="1"/>
</dbReference>
<dbReference type="InterPro" id="IPR037160">
    <property type="entry name" value="DNA_Pol_thumb_sf"/>
</dbReference>
<dbReference type="InterPro" id="IPR003141">
    <property type="entry name" value="Pol/His_phosphatase_N"/>
</dbReference>
<dbReference type="InterPro" id="IPR010994">
    <property type="entry name" value="RuvA_2-like"/>
</dbReference>
<dbReference type="EMBL" id="FNGS01000002">
    <property type="protein sequence ID" value="SDL52668.1"/>
    <property type="molecule type" value="Genomic_DNA"/>
</dbReference>
<dbReference type="STRING" id="563176.SAMN04488090_1123"/>
<accession>A0A1G9KSE7</accession>